<keyword evidence="4 13" id="KW-0548">Nucleotidyltransferase</keyword>
<feature type="domain" description="RNA polymerase Rpb2" evidence="11">
    <location>
        <begin position="519"/>
        <end position="586"/>
    </location>
</feature>
<feature type="domain" description="RNA polymerase Rpb2" evidence="8">
    <location>
        <begin position="1276"/>
        <end position="1350"/>
    </location>
</feature>
<sequence length="1352" mass="150368">MTYSLVEKKRVRKDFAKLPSVLEVPYLLSLQKGSFHDFLQKDKKPAERKKVGLHSAFQSVFPIHGVAGTADLEYVSYYLGEPEFDVKECKQRGVTYASPLRVKMRLVLFDKNAPAGKRPVKDVKEQEVYLGDMPLMTDNGTFVINGTERVIVTQLHRSPGVIFDNDKGKSHSSGKLLFNARIIPYRGSWLDFEFDHNDCIFARIDRRRKLPVSILLRAMGYSNEEILAEFFESNVVKLIKKGFKLKLNLNQLKGKVASFDIEHDGKKIVETGKRITARTIKALNEAGIDSAIVPEEYLIGKVLASGITDKTTGELVCRTNEVLTVDNIGKISLISGCEFKIIYVDELENGPYMSDTLNLDSTTSQLEAQVEIYRMMRPGEPPTKDSSEALFASLFFDEGRYDLSSVGRMKLNRRLGRKKNDGSTVLEKEDIISVLRELINIRNGHSVVDDIDALGNRRIRAVGEMAENAFRVGLVRVERAVKERLNQAETDGLLPQDLINAKPVSAAVKEFFGSSQLSQFMDQVNPLSEVTHKRRVSALGPGGLTRERAGFEVRDVHPTHYGRVCPIETPEGPNIGLINTLAIYAKTNEYGFLETPYRKVVDGKVTDDVEYISAIDEMQYVIAQASSTLDSDGRFIDNFISARHQNESTLVSPMDVNLMDVSPKQIVSVAASLIPFLEHDDANRALMGANMQRQAIPTLRADKPLVGTGIEKIVAIDSGVTVVAERGGTVLSSDAARIVVRVTEGEIKDGESGVDIYNLIKYQRSNQNTCINQKPIVKKGDQIVRGDVLADGPSTDLGELALGQNMRIAFMPWNGYNFEDSILVSERVVQEDRYTTIHIEELTCLARDTKLGPEEITADIPNVGESALASLDECGIVYVGAEVKQGDILVGKVTPKGETQLTPEEKLLRAIFGEKASDVKDTSLRVTKGIEGTVIDVQVFTREGVEKDSRATAIHEEELSCIRKDIDEQYTILENDMLIRIQALLAGHKLVNGTEVTEAYLAGIERTKWFSLNVDDSDVSRQLEFLETQLKSQRTVFNEAFEEKRKKLTQGDDLAAGVSKMVKVYVAIKRRIQPGDKMAGRHGNKGVISRVCPVEDMPYDETGRPVDICLNPLGVPSRMNVGQILEVHLGLAAEGLGTKINAMIQEQVGVVELRDFLDKIYNETQGQSIDFDQFNDKEILELANNLKKGVPVASPVFDGVSEDQIKAMLRLADLPESGQMKLFDGLTGEAFDRPVTVGYMYYLKLNHLVDDKMHARSTGPYSLVTQQPLGGKAQFGGQRFGEMEVWALEAYGAAFTLQEMLTVKSDDLNGRTRMYKNIVDGNEYMEPGMPESFSVLRKEIRALGIDIELEQN</sequence>
<dbReference type="InterPro" id="IPR015712">
    <property type="entry name" value="DNA-dir_RNA_pol_su2"/>
</dbReference>
<proteinExistence type="inferred from homology"/>
<dbReference type="GO" id="GO:0003899">
    <property type="term" value="F:DNA-directed RNA polymerase activity"/>
    <property type="evidence" value="ECO:0007669"/>
    <property type="project" value="UniProtKB-EC"/>
</dbReference>
<dbReference type="InterPro" id="IPR007645">
    <property type="entry name" value="RNA_pol_Rpb2_3"/>
</dbReference>
<dbReference type="EMBL" id="UOFB01000221">
    <property type="protein sequence ID" value="VAW47858.1"/>
    <property type="molecule type" value="Genomic_DNA"/>
</dbReference>
<dbReference type="InterPro" id="IPR037033">
    <property type="entry name" value="DNA-dir_RNAP_su2_hyb_sf"/>
</dbReference>
<dbReference type="InterPro" id="IPR014724">
    <property type="entry name" value="RNA_pol_RPB2_OB-fold"/>
</dbReference>
<feature type="domain" description="RNA polymerase Rpb2" evidence="9">
    <location>
        <begin position="157"/>
        <end position="229"/>
    </location>
</feature>
<reference evidence="13" key="1">
    <citation type="submission" date="2018-06" db="EMBL/GenBank/DDBJ databases">
        <authorList>
            <person name="Zhirakovskaya E."/>
        </authorList>
    </citation>
    <scope>NUCLEOTIDE SEQUENCE</scope>
</reference>
<dbReference type="Pfam" id="PF04560">
    <property type="entry name" value="RNA_pol_Rpb2_7"/>
    <property type="match status" value="1"/>
</dbReference>
<evidence type="ECO:0000259" key="7">
    <source>
        <dbReference type="Pfam" id="PF00562"/>
    </source>
</evidence>
<feature type="domain" description="RNA polymerase Rpb2" evidence="9">
    <location>
        <begin position="361"/>
        <end position="460"/>
    </location>
</feature>
<comment type="catalytic activity">
    <reaction evidence="6">
        <text>RNA(n) + a ribonucleoside 5'-triphosphate = RNA(n+1) + diphosphate</text>
        <dbReference type="Rhea" id="RHEA:21248"/>
        <dbReference type="Rhea" id="RHEA-COMP:14527"/>
        <dbReference type="Rhea" id="RHEA-COMP:17342"/>
        <dbReference type="ChEBI" id="CHEBI:33019"/>
        <dbReference type="ChEBI" id="CHEBI:61557"/>
        <dbReference type="ChEBI" id="CHEBI:140395"/>
        <dbReference type="EC" id="2.7.7.6"/>
    </reaction>
</comment>
<dbReference type="NCBIfam" id="TIGR02013">
    <property type="entry name" value="rpoB"/>
    <property type="match status" value="1"/>
</dbReference>
<feature type="domain" description="DNA-directed RNA polymerase beta subunit external 1" evidence="12">
    <location>
        <begin position="597"/>
        <end position="662"/>
    </location>
</feature>
<evidence type="ECO:0000313" key="13">
    <source>
        <dbReference type="EMBL" id="VAW47858.1"/>
    </source>
</evidence>
<dbReference type="InterPro" id="IPR010243">
    <property type="entry name" value="RNA_pol_bsu_bac"/>
</dbReference>
<organism evidence="13">
    <name type="scientific">hydrothermal vent metagenome</name>
    <dbReference type="NCBI Taxonomy" id="652676"/>
    <lineage>
        <taxon>unclassified sequences</taxon>
        <taxon>metagenomes</taxon>
        <taxon>ecological metagenomes</taxon>
    </lineage>
</organism>
<keyword evidence="5" id="KW-0804">Transcription</keyword>
<evidence type="ECO:0000256" key="1">
    <source>
        <dbReference type="ARBA" id="ARBA00012418"/>
    </source>
</evidence>
<dbReference type="InterPro" id="IPR007120">
    <property type="entry name" value="DNA-dir_RNAP_su2_dom"/>
</dbReference>
<accession>A0A3B0VW36</accession>
<dbReference type="Gene3D" id="2.30.150.10">
    <property type="entry name" value="DNA-directed RNA polymerase, beta subunit, external 1 domain"/>
    <property type="match status" value="1"/>
</dbReference>
<dbReference type="Gene3D" id="2.40.270.10">
    <property type="entry name" value="DNA-directed RNA polymerase, subunit 2, domain 6"/>
    <property type="match status" value="2"/>
</dbReference>
<dbReference type="InterPro" id="IPR042107">
    <property type="entry name" value="DNA-dir_RNA_pol_bsu_ext_1_sf"/>
</dbReference>
<dbReference type="InterPro" id="IPR007641">
    <property type="entry name" value="RNA_pol_Rpb2_7"/>
</dbReference>
<dbReference type="Pfam" id="PF04561">
    <property type="entry name" value="RNA_pol_Rpb2_2"/>
    <property type="match status" value="2"/>
</dbReference>
<dbReference type="CDD" id="cd00653">
    <property type="entry name" value="RNA_pol_B_RPB2"/>
    <property type="match status" value="1"/>
</dbReference>
<evidence type="ECO:0000256" key="3">
    <source>
        <dbReference type="ARBA" id="ARBA00022679"/>
    </source>
</evidence>
<name>A0A3B0VW36_9ZZZZ</name>
<dbReference type="FunFam" id="2.40.270.10:FF:000003">
    <property type="entry name" value="DNA-directed RNA polymerase subunit beta"/>
    <property type="match status" value="1"/>
</dbReference>
<feature type="domain" description="DNA-directed RNA polymerase subunit 2 hybrid-binding" evidence="7">
    <location>
        <begin position="723"/>
        <end position="1274"/>
    </location>
</feature>
<dbReference type="SUPFAM" id="SSF64484">
    <property type="entry name" value="beta and beta-prime subunits of DNA dependent RNA-polymerase"/>
    <property type="match status" value="1"/>
</dbReference>
<evidence type="ECO:0000259" key="8">
    <source>
        <dbReference type="Pfam" id="PF04560"/>
    </source>
</evidence>
<dbReference type="Gene3D" id="3.90.1800.10">
    <property type="entry name" value="RNA polymerase alpha subunit dimerisation domain"/>
    <property type="match status" value="1"/>
</dbReference>
<dbReference type="InterPro" id="IPR007642">
    <property type="entry name" value="RNA_pol_Rpb2_2"/>
</dbReference>
<evidence type="ECO:0000259" key="12">
    <source>
        <dbReference type="Pfam" id="PF10385"/>
    </source>
</evidence>
<evidence type="ECO:0000259" key="11">
    <source>
        <dbReference type="Pfam" id="PF04565"/>
    </source>
</evidence>
<keyword evidence="2 13" id="KW-0240">DNA-directed RNA polymerase</keyword>
<dbReference type="PANTHER" id="PTHR20856">
    <property type="entry name" value="DNA-DIRECTED RNA POLYMERASE I SUBUNIT 2"/>
    <property type="match status" value="1"/>
</dbReference>
<dbReference type="Pfam" id="PF04565">
    <property type="entry name" value="RNA_pol_Rpb2_3"/>
    <property type="match status" value="1"/>
</dbReference>
<dbReference type="Gene3D" id="2.40.50.150">
    <property type="match status" value="1"/>
</dbReference>
<dbReference type="GO" id="GO:0000428">
    <property type="term" value="C:DNA-directed RNA polymerase complex"/>
    <property type="evidence" value="ECO:0007669"/>
    <property type="project" value="UniProtKB-KW"/>
</dbReference>
<dbReference type="HAMAP" id="MF_01321">
    <property type="entry name" value="RNApol_bact_RpoB"/>
    <property type="match status" value="1"/>
</dbReference>
<dbReference type="GO" id="GO:0003677">
    <property type="term" value="F:DNA binding"/>
    <property type="evidence" value="ECO:0007669"/>
    <property type="project" value="InterPro"/>
</dbReference>
<dbReference type="Pfam" id="PF04563">
    <property type="entry name" value="RNA_pol_Rpb2_1"/>
    <property type="match status" value="1"/>
</dbReference>
<dbReference type="Gene3D" id="3.90.1100.10">
    <property type="match status" value="2"/>
</dbReference>
<dbReference type="InterPro" id="IPR019462">
    <property type="entry name" value="DNA-dir_RNA_pol_bsu_external_1"/>
</dbReference>
<feature type="domain" description="RNA polymerase beta subunit protrusion" evidence="10">
    <location>
        <begin position="27"/>
        <end position="505"/>
    </location>
</feature>
<dbReference type="PROSITE" id="PS01166">
    <property type="entry name" value="RNA_POL_BETA"/>
    <property type="match status" value="1"/>
</dbReference>
<dbReference type="InterPro" id="IPR007121">
    <property type="entry name" value="RNA_pol_bsu_CS"/>
</dbReference>
<evidence type="ECO:0000259" key="9">
    <source>
        <dbReference type="Pfam" id="PF04561"/>
    </source>
</evidence>
<dbReference type="InterPro" id="IPR037034">
    <property type="entry name" value="RNA_pol_Rpb2_2_sf"/>
</dbReference>
<evidence type="ECO:0000259" key="10">
    <source>
        <dbReference type="Pfam" id="PF04563"/>
    </source>
</evidence>
<evidence type="ECO:0000256" key="4">
    <source>
        <dbReference type="ARBA" id="ARBA00022695"/>
    </source>
</evidence>
<evidence type="ECO:0000256" key="6">
    <source>
        <dbReference type="ARBA" id="ARBA00048552"/>
    </source>
</evidence>
<dbReference type="EC" id="2.7.7.6" evidence="1"/>
<dbReference type="GO" id="GO:0006351">
    <property type="term" value="P:DNA-templated transcription"/>
    <property type="evidence" value="ECO:0007669"/>
    <property type="project" value="InterPro"/>
</dbReference>
<keyword evidence="3 13" id="KW-0808">Transferase</keyword>
<dbReference type="NCBIfam" id="NF001616">
    <property type="entry name" value="PRK00405.1"/>
    <property type="match status" value="1"/>
</dbReference>
<dbReference type="FunFam" id="2.40.50.100:FF:000006">
    <property type="entry name" value="DNA-directed RNA polymerase subunit beta"/>
    <property type="match status" value="1"/>
</dbReference>
<dbReference type="FunFam" id="3.90.1800.10:FF:000001">
    <property type="entry name" value="DNA-directed RNA polymerase subunit beta"/>
    <property type="match status" value="1"/>
</dbReference>
<dbReference type="GO" id="GO:0032549">
    <property type="term" value="F:ribonucleoside binding"/>
    <property type="evidence" value="ECO:0007669"/>
    <property type="project" value="InterPro"/>
</dbReference>
<dbReference type="Gene3D" id="3.90.1110.10">
    <property type="entry name" value="RNA polymerase Rpb2, domain 2"/>
    <property type="match status" value="2"/>
</dbReference>
<evidence type="ECO:0000256" key="5">
    <source>
        <dbReference type="ARBA" id="ARBA00023163"/>
    </source>
</evidence>
<dbReference type="Gene3D" id="2.40.50.100">
    <property type="match status" value="1"/>
</dbReference>
<protein>
    <recommendedName>
        <fullName evidence="1">DNA-directed RNA polymerase</fullName>
        <ecNumber evidence="1">2.7.7.6</ecNumber>
    </recommendedName>
</protein>
<dbReference type="Pfam" id="PF00562">
    <property type="entry name" value="RNA_pol_Rpb2_6"/>
    <property type="match status" value="1"/>
</dbReference>
<evidence type="ECO:0000256" key="2">
    <source>
        <dbReference type="ARBA" id="ARBA00022478"/>
    </source>
</evidence>
<gene>
    <name evidence="13" type="ORF">MNBD_GAMMA04-2338</name>
</gene>
<dbReference type="InterPro" id="IPR007644">
    <property type="entry name" value="RNA_pol_bsu_protrusion"/>
</dbReference>
<dbReference type="Pfam" id="PF10385">
    <property type="entry name" value="RNA_pol_Rpb2_45"/>
    <property type="match status" value="1"/>
</dbReference>